<feature type="region of interest" description="Disordered" evidence="1">
    <location>
        <begin position="12"/>
        <end position="140"/>
    </location>
</feature>
<protein>
    <submittedName>
        <fullName evidence="2">Uncharacterized protein</fullName>
    </submittedName>
</protein>
<dbReference type="Proteomes" id="UP000324091">
    <property type="component" value="Chromosome 13"/>
</dbReference>
<comment type="caution">
    <text evidence="2">The sequence shown here is derived from an EMBL/GenBank/DDBJ whole genome shotgun (WGS) entry which is preliminary data.</text>
</comment>
<evidence type="ECO:0000256" key="1">
    <source>
        <dbReference type="SAM" id="MobiDB-lite"/>
    </source>
</evidence>
<dbReference type="AlphaFoldDB" id="A0A5C6P716"/>
<reference evidence="2 3" key="1">
    <citation type="submission" date="2019-04" db="EMBL/GenBank/DDBJ databases">
        <title>Chromosome genome assembly for Takifugu flavidus.</title>
        <authorList>
            <person name="Xiao S."/>
        </authorList>
    </citation>
    <scope>NUCLEOTIDE SEQUENCE [LARGE SCALE GENOMIC DNA]</scope>
    <source>
        <strain evidence="2">HTHZ2018</strain>
        <tissue evidence="2">Muscle</tissue>
    </source>
</reference>
<evidence type="ECO:0000313" key="2">
    <source>
        <dbReference type="EMBL" id="TWW75614.1"/>
    </source>
</evidence>
<organism evidence="2 3">
    <name type="scientific">Takifugu flavidus</name>
    <name type="common">sansaifugu</name>
    <dbReference type="NCBI Taxonomy" id="433684"/>
    <lineage>
        <taxon>Eukaryota</taxon>
        <taxon>Metazoa</taxon>
        <taxon>Chordata</taxon>
        <taxon>Craniata</taxon>
        <taxon>Vertebrata</taxon>
        <taxon>Euteleostomi</taxon>
        <taxon>Actinopterygii</taxon>
        <taxon>Neopterygii</taxon>
        <taxon>Teleostei</taxon>
        <taxon>Neoteleostei</taxon>
        <taxon>Acanthomorphata</taxon>
        <taxon>Eupercaria</taxon>
        <taxon>Tetraodontiformes</taxon>
        <taxon>Tetradontoidea</taxon>
        <taxon>Tetraodontidae</taxon>
        <taxon>Takifugu</taxon>
    </lineage>
</organism>
<evidence type="ECO:0000313" key="3">
    <source>
        <dbReference type="Proteomes" id="UP000324091"/>
    </source>
</evidence>
<feature type="compositionally biased region" description="Basic and acidic residues" evidence="1">
    <location>
        <begin position="17"/>
        <end position="130"/>
    </location>
</feature>
<proteinExistence type="predicted"/>
<keyword evidence="3" id="KW-1185">Reference proteome</keyword>
<dbReference type="EMBL" id="RHFK02000005">
    <property type="protein sequence ID" value="TWW75614.1"/>
    <property type="molecule type" value="Genomic_DNA"/>
</dbReference>
<gene>
    <name evidence="2" type="ORF">D4764_13G0002760</name>
</gene>
<sequence>MANSIFCGLIIIEEFQEERRGEERRGEERRGEERRGGRGERRGEERGGEGRGEERRGRRGEERGGERRGGGEERRGEERRGGEGRGGEGRGEERRGEGRGEERRGEERRGEERRERRGEEREERRPKTNHEISAQMDPGGSGCRIGGALECIQASTQQYANHQWTTAPECHPGLSIWLSTKNILLFTVSRNPSRFIGPFTNKDIVSPATVTLTLPEDVATSNLCPPAKSPRLIDSDPVYPVHCLIGVRPTIPGGYGRV</sequence>
<accession>A0A5C6P716</accession>
<name>A0A5C6P716_9TELE</name>